<proteinExistence type="predicted"/>
<comment type="caution">
    <text evidence="2">The sequence shown here is derived from an EMBL/GenBank/DDBJ whole genome shotgun (WGS) entry which is preliminary data.</text>
</comment>
<evidence type="ECO:0000313" key="2">
    <source>
        <dbReference type="EMBL" id="GLI39542.1"/>
    </source>
</evidence>
<sequence>MKNKVMALLLVAAILAFGGVAFAETGQVGVKAISADTLNKFRQHTVDLREQLKAKDLELRGLYAYDGIDMRRVDELEGEIREIKAKIRSVAVSMNLEPCNCL</sequence>
<organism evidence="2 3">
    <name type="scientific">Geobacter hydrogenophilus</name>
    <dbReference type="NCBI Taxonomy" id="40983"/>
    <lineage>
        <taxon>Bacteria</taxon>
        <taxon>Pseudomonadati</taxon>
        <taxon>Thermodesulfobacteriota</taxon>
        <taxon>Desulfuromonadia</taxon>
        <taxon>Geobacterales</taxon>
        <taxon>Geobacteraceae</taxon>
        <taxon>Geobacter</taxon>
    </lineage>
</organism>
<protein>
    <submittedName>
        <fullName evidence="2">Uncharacterized protein</fullName>
    </submittedName>
</protein>
<gene>
    <name evidence="2" type="ORF">GHYDROH2_30430</name>
</gene>
<reference evidence="2" key="1">
    <citation type="submission" date="2022-12" db="EMBL/GenBank/DDBJ databases">
        <title>Reference genome sequencing for broad-spectrum identification of bacterial and archaeal isolates by mass spectrometry.</title>
        <authorList>
            <person name="Sekiguchi Y."/>
            <person name="Tourlousse D.M."/>
        </authorList>
    </citation>
    <scope>NUCLEOTIDE SEQUENCE</scope>
    <source>
        <strain evidence="2">H2</strain>
    </source>
</reference>
<dbReference type="RefSeq" id="WP_214187480.1">
    <property type="nucleotide sequence ID" value="NZ_BSDS01000002.1"/>
</dbReference>
<evidence type="ECO:0000313" key="3">
    <source>
        <dbReference type="Proteomes" id="UP001144352"/>
    </source>
</evidence>
<feature type="signal peptide" evidence="1">
    <location>
        <begin position="1"/>
        <end position="23"/>
    </location>
</feature>
<accession>A0A9W6G385</accession>
<dbReference type="EMBL" id="BSDS01000002">
    <property type="protein sequence ID" value="GLI39542.1"/>
    <property type="molecule type" value="Genomic_DNA"/>
</dbReference>
<keyword evidence="3" id="KW-1185">Reference proteome</keyword>
<evidence type="ECO:0000256" key="1">
    <source>
        <dbReference type="SAM" id="SignalP"/>
    </source>
</evidence>
<dbReference type="Proteomes" id="UP001144352">
    <property type="component" value="Unassembled WGS sequence"/>
</dbReference>
<keyword evidence="1" id="KW-0732">Signal</keyword>
<dbReference type="Gene3D" id="1.20.120.1490">
    <property type="match status" value="1"/>
</dbReference>
<dbReference type="AlphaFoldDB" id="A0A9W6G385"/>
<feature type="chain" id="PRO_5040801457" evidence="1">
    <location>
        <begin position="24"/>
        <end position="102"/>
    </location>
</feature>
<name>A0A9W6G385_9BACT</name>